<evidence type="ECO:0000256" key="2">
    <source>
        <dbReference type="ARBA" id="ARBA00010792"/>
    </source>
</evidence>
<protein>
    <submittedName>
        <fullName evidence="9">Alkaline phosphatase</fullName>
    </submittedName>
</protein>
<gene>
    <name evidence="9" type="ORF">A6K76_04420</name>
</gene>
<dbReference type="OrthoDB" id="9813426at2"/>
<dbReference type="AlphaFoldDB" id="A0A1C0Z2S4"/>
<evidence type="ECO:0000256" key="3">
    <source>
        <dbReference type="ARBA" id="ARBA00022475"/>
    </source>
</evidence>
<keyword evidence="3" id="KW-1003">Cell membrane</keyword>
<dbReference type="PANTHER" id="PTHR42709:SF6">
    <property type="entry name" value="UNDECAPRENYL PHOSPHATE TRANSPORTER A"/>
    <property type="match status" value="1"/>
</dbReference>
<proteinExistence type="inferred from homology"/>
<comment type="similarity">
    <text evidence="2">Belongs to the DedA family.</text>
</comment>
<keyword evidence="5 7" id="KW-1133">Transmembrane helix</keyword>
<accession>A0A1C0Z2S4</accession>
<feature type="transmembrane region" description="Helical" evidence="7">
    <location>
        <begin position="12"/>
        <end position="36"/>
    </location>
</feature>
<keyword evidence="4 7" id="KW-0812">Transmembrane</keyword>
<evidence type="ECO:0000256" key="5">
    <source>
        <dbReference type="ARBA" id="ARBA00022989"/>
    </source>
</evidence>
<evidence type="ECO:0000256" key="1">
    <source>
        <dbReference type="ARBA" id="ARBA00004651"/>
    </source>
</evidence>
<name>A0A1C0Z2S4_9BACL</name>
<dbReference type="Proteomes" id="UP000093482">
    <property type="component" value="Unassembled WGS sequence"/>
</dbReference>
<reference evidence="9 10" key="1">
    <citation type="submission" date="2016-07" db="EMBL/GenBank/DDBJ databases">
        <title>Caryophanon latum genome sequencing.</title>
        <authorList>
            <person name="Verma A."/>
            <person name="Pal Y."/>
            <person name="Krishnamurthi S."/>
        </authorList>
    </citation>
    <scope>NUCLEOTIDE SEQUENCE [LARGE SCALE GENOMIC DNA]</scope>
    <source>
        <strain evidence="9 10">DSM 14151</strain>
    </source>
</reference>
<evidence type="ECO:0000259" key="8">
    <source>
        <dbReference type="Pfam" id="PF09335"/>
    </source>
</evidence>
<evidence type="ECO:0000256" key="4">
    <source>
        <dbReference type="ARBA" id="ARBA00022692"/>
    </source>
</evidence>
<keyword evidence="10" id="KW-1185">Reference proteome</keyword>
<evidence type="ECO:0000256" key="7">
    <source>
        <dbReference type="SAM" id="Phobius"/>
    </source>
</evidence>
<evidence type="ECO:0000256" key="6">
    <source>
        <dbReference type="ARBA" id="ARBA00023136"/>
    </source>
</evidence>
<keyword evidence="6 7" id="KW-0472">Membrane</keyword>
<organism evidence="9 10">
    <name type="scientific">Caryophanon latum</name>
    <dbReference type="NCBI Taxonomy" id="33977"/>
    <lineage>
        <taxon>Bacteria</taxon>
        <taxon>Bacillati</taxon>
        <taxon>Bacillota</taxon>
        <taxon>Bacilli</taxon>
        <taxon>Bacillales</taxon>
        <taxon>Caryophanaceae</taxon>
        <taxon>Caryophanon</taxon>
    </lineage>
</organism>
<feature type="transmembrane region" description="Helical" evidence="7">
    <location>
        <begin position="42"/>
        <end position="64"/>
    </location>
</feature>
<dbReference type="GO" id="GO:0005886">
    <property type="term" value="C:plasma membrane"/>
    <property type="evidence" value="ECO:0007669"/>
    <property type="project" value="UniProtKB-SubCell"/>
</dbReference>
<dbReference type="InterPro" id="IPR032816">
    <property type="entry name" value="VTT_dom"/>
</dbReference>
<sequence>MVEFFKGFGYFGVLLALCFEFIPAEVVLPLAGYWISQGEFQYVLMVIAGTVGGTIGPLTLYAVGRYGGRPIVIKYGKFFLVNEKQIDAADRFFAKYGAGVAFFGRFLPVVRTAISVPCGMTKMNVVKFSIYTFSAMLPITALYVYLGMKLGENWEQAGDLFKEYLQPFVIVLAIAIVIYAIYKYRIYLLERKLRMNEEKEK</sequence>
<dbReference type="InterPro" id="IPR051311">
    <property type="entry name" value="DedA_domain"/>
</dbReference>
<feature type="transmembrane region" description="Helical" evidence="7">
    <location>
        <begin position="128"/>
        <end position="145"/>
    </location>
</feature>
<dbReference type="EMBL" id="MATO01000005">
    <property type="protein sequence ID" value="OCS93767.1"/>
    <property type="molecule type" value="Genomic_DNA"/>
</dbReference>
<evidence type="ECO:0000313" key="10">
    <source>
        <dbReference type="Proteomes" id="UP000093482"/>
    </source>
</evidence>
<dbReference type="PANTHER" id="PTHR42709">
    <property type="entry name" value="ALKALINE PHOSPHATASE LIKE PROTEIN"/>
    <property type="match status" value="1"/>
</dbReference>
<comment type="subcellular location">
    <subcellularLocation>
        <location evidence="1">Cell membrane</location>
        <topology evidence="1">Multi-pass membrane protein</topology>
    </subcellularLocation>
</comment>
<feature type="domain" description="VTT" evidence="8">
    <location>
        <begin position="22"/>
        <end position="147"/>
    </location>
</feature>
<dbReference type="Pfam" id="PF09335">
    <property type="entry name" value="VTT_dom"/>
    <property type="match status" value="1"/>
</dbReference>
<comment type="caution">
    <text evidence="9">The sequence shown here is derived from an EMBL/GenBank/DDBJ whole genome shotgun (WGS) entry which is preliminary data.</text>
</comment>
<feature type="transmembrane region" description="Helical" evidence="7">
    <location>
        <begin position="165"/>
        <end position="182"/>
    </location>
</feature>
<evidence type="ECO:0000313" key="9">
    <source>
        <dbReference type="EMBL" id="OCS93767.1"/>
    </source>
</evidence>